<dbReference type="InterPro" id="IPR001763">
    <property type="entry name" value="Rhodanese-like_dom"/>
</dbReference>
<dbReference type="PANTHER" id="PTHR43031:SF16">
    <property type="entry name" value="OXIDOREDUCTASE"/>
    <property type="match status" value="1"/>
</dbReference>
<protein>
    <submittedName>
        <fullName evidence="2">Rhodanese-related sulfurtransferase</fullName>
    </submittedName>
</protein>
<evidence type="ECO:0000313" key="2">
    <source>
        <dbReference type="EMBL" id="SFM80343.1"/>
    </source>
</evidence>
<name>A0A1I4TUY3_9GAMM</name>
<dbReference type="Proteomes" id="UP000199339">
    <property type="component" value="Unassembled WGS sequence"/>
</dbReference>
<proteinExistence type="predicted"/>
<dbReference type="PANTHER" id="PTHR43031">
    <property type="entry name" value="FAD-DEPENDENT OXIDOREDUCTASE"/>
    <property type="match status" value="1"/>
</dbReference>
<feature type="domain" description="Rhodanese" evidence="1">
    <location>
        <begin position="23"/>
        <end position="106"/>
    </location>
</feature>
<dbReference type="PROSITE" id="PS50206">
    <property type="entry name" value="RHODANESE_3"/>
    <property type="match status" value="1"/>
</dbReference>
<dbReference type="SMART" id="SM00450">
    <property type="entry name" value="RHOD"/>
    <property type="match status" value="1"/>
</dbReference>
<dbReference type="OrthoDB" id="9814704at2"/>
<accession>A0A1I4TUY3</accession>
<keyword evidence="3" id="KW-1185">Reference proteome</keyword>
<evidence type="ECO:0000259" key="1">
    <source>
        <dbReference type="PROSITE" id="PS50206"/>
    </source>
</evidence>
<organism evidence="2 3">
    <name type="scientific">Marinobacter pelagius</name>
    <dbReference type="NCBI Taxonomy" id="379482"/>
    <lineage>
        <taxon>Bacteria</taxon>
        <taxon>Pseudomonadati</taxon>
        <taxon>Pseudomonadota</taxon>
        <taxon>Gammaproteobacteria</taxon>
        <taxon>Pseudomonadales</taxon>
        <taxon>Marinobacteraceae</taxon>
        <taxon>Marinobacter</taxon>
    </lineage>
</organism>
<dbReference type="SUPFAM" id="SSF52821">
    <property type="entry name" value="Rhodanese/Cell cycle control phosphatase"/>
    <property type="match status" value="1"/>
</dbReference>
<reference evidence="3" key="1">
    <citation type="submission" date="2016-10" db="EMBL/GenBank/DDBJ databases">
        <authorList>
            <person name="Varghese N."/>
            <person name="Submissions S."/>
        </authorList>
    </citation>
    <scope>NUCLEOTIDE SEQUENCE [LARGE SCALE GENOMIC DNA]</scope>
    <source>
        <strain evidence="3">CGMCC 1.6775</strain>
    </source>
</reference>
<dbReference type="EMBL" id="FOUR01000002">
    <property type="protein sequence ID" value="SFM80343.1"/>
    <property type="molecule type" value="Genomic_DNA"/>
</dbReference>
<keyword evidence="2" id="KW-0808">Transferase</keyword>
<evidence type="ECO:0000313" key="3">
    <source>
        <dbReference type="Proteomes" id="UP000199339"/>
    </source>
</evidence>
<dbReference type="RefSeq" id="WP_092000429.1">
    <property type="nucleotide sequence ID" value="NZ_FOUR01000002.1"/>
</dbReference>
<dbReference type="CDD" id="cd00158">
    <property type="entry name" value="RHOD"/>
    <property type="match status" value="1"/>
</dbReference>
<dbReference type="Gene3D" id="3.40.250.10">
    <property type="entry name" value="Rhodanese-like domain"/>
    <property type="match status" value="1"/>
</dbReference>
<dbReference type="Pfam" id="PF00581">
    <property type="entry name" value="Rhodanese"/>
    <property type="match status" value="1"/>
</dbReference>
<sequence>MSFLRWLPFGKVPELTAERLDTQKSSIQIVDVRTAKEFEADHIAGAVNLPITHFSRHAVAELELDRDKPVVAICLSAHRSIPAVRQLRGMGFEAYQLAGGMKAWWKYSGGN</sequence>
<gene>
    <name evidence="2" type="ORF">SAMN04487961_1303</name>
</gene>
<dbReference type="InterPro" id="IPR036873">
    <property type="entry name" value="Rhodanese-like_dom_sf"/>
</dbReference>
<dbReference type="GO" id="GO:0016740">
    <property type="term" value="F:transferase activity"/>
    <property type="evidence" value="ECO:0007669"/>
    <property type="project" value="UniProtKB-KW"/>
</dbReference>
<dbReference type="AlphaFoldDB" id="A0A1I4TUY3"/>
<dbReference type="InterPro" id="IPR050229">
    <property type="entry name" value="GlpE_sulfurtransferase"/>
</dbReference>